<dbReference type="InterPro" id="IPR007527">
    <property type="entry name" value="Znf_SWIM"/>
</dbReference>
<dbReference type="AlphaFoldDB" id="A0A6S6UKB2"/>
<evidence type="ECO:0000256" key="1">
    <source>
        <dbReference type="PROSITE-ProRule" id="PRU00325"/>
    </source>
</evidence>
<protein>
    <recommendedName>
        <fullName evidence="2">SWIM-type domain-containing protein</fullName>
    </recommendedName>
</protein>
<dbReference type="PROSITE" id="PS50966">
    <property type="entry name" value="ZF_SWIM"/>
    <property type="match status" value="1"/>
</dbReference>
<accession>A0A6S6UKB2</accession>
<evidence type="ECO:0000259" key="2">
    <source>
        <dbReference type="PROSITE" id="PS50966"/>
    </source>
</evidence>
<feature type="domain" description="SWIM-type" evidence="2">
    <location>
        <begin position="403"/>
        <end position="440"/>
    </location>
</feature>
<keyword evidence="1" id="KW-0862">Zinc</keyword>
<name>A0A6S6UKB2_9BACT</name>
<sequence>METIYNYTEASSIKKSDTGSNLFLAHYNESYEEGKAPCFFWGKLKEPYPIARSLLNLSKVVSANFMPSSASLRDPVITAGGEKLRLEAFSSCCSVYAKVDILPNAIEGEFLQQGTTHVDFNTEMIAALSQVGKEEAVFLSVGKKEFVLQKGNQKTVEKKVSLPLRWIKGMTTVQILSAAMKPVFEFNKLQMQLLFRSIPKGNVKGDYYLSLRGAKPVLSPIKRTNGVCIGGIHRLRLAESMLSLASGLSVYAMKGDAAIAFQFHLKAVRFTLMLSRSHWRGFSGEGSSLKNLVEDLPQEWLEKLDTYAKVNEEFTAEDALFKEIKESDFSSVATRLSAMGLLGYDLVDETYYYRKLPFKLSRIESLNPRYKNALKIIRKKAYDLVQLDAAHTEARIKGSGVTHTVIIRPSQARCTCTWFAEHQNSRGECKHILATKILKNNSSKQLEALLKEVEL</sequence>
<dbReference type="GO" id="GO:0008270">
    <property type="term" value="F:zinc ion binding"/>
    <property type="evidence" value="ECO:0007669"/>
    <property type="project" value="UniProtKB-KW"/>
</dbReference>
<reference evidence="3" key="1">
    <citation type="submission" date="2020-01" db="EMBL/GenBank/DDBJ databases">
        <authorList>
            <person name="Meier V. D."/>
            <person name="Meier V D."/>
        </authorList>
    </citation>
    <scope>NUCLEOTIDE SEQUENCE</scope>
    <source>
        <strain evidence="3">HLG_WM_MAG_10</strain>
    </source>
</reference>
<gene>
    <name evidence="3" type="ORF">HELGO_WM23804</name>
</gene>
<dbReference type="EMBL" id="CACVAQ010000468">
    <property type="protein sequence ID" value="CAA6829160.1"/>
    <property type="molecule type" value="Genomic_DNA"/>
</dbReference>
<keyword evidence="1" id="KW-0479">Metal-binding</keyword>
<proteinExistence type="predicted"/>
<evidence type="ECO:0000313" key="3">
    <source>
        <dbReference type="EMBL" id="CAA6829160.1"/>
    </source>
</evidence>
<organism evidence="3">
    <name type="scientific">uncultured Aureispira sp</name>
    <dbReference type="NCBI Taxonomy" id="1331704"/>
    <lineage>
        <taxon>Bacteria</taxon>
        <taxon>Pseudomonadati</taxon>
        <taxon>Bacteroidota</taxon>
        <taxon>Saprospiria</taxon>
        <taxon>Saprospirales</taxon>
        <taxon>Saprospiraceae</taxon>
        <taxon>Aureispira</taxon>
        <taxon>environmental samples</taxon>
    </lineage>
</organism>
<keyword evidence="1" id="KW-0863">Zinc-finger</keyword>